<proteinExistence type="predicted"/>
<name>X0WV00_9ZZZZ</name>
<gene>
    <name evidence="1" type="ORF">S01H1_66922</name>
</gene>
<comment type="caution">
    <text evidence="1">The sequence shown here is derived from an EMBL/GenBank/DDBJ whole genome shotgun (WGS) entry which is preliminary data.</text>
</comment>
<dbReference type="EMBL" id="BARS01044277">
    <property type="protein sequence ID" value="GAG34465.1"/>
    <property type="molecule type" value="Genomic_DNA"/>
</dbReference>
<feature type="non-terminal residue" evidence="1">
    <location>
        <position position="136"/>
    </location>
</feature>
<evidence type="ECO:0000313" key="1">
    <source>
        <dbReference type="EMBL" id="GAG34465.1"/>
    </source>
</evidence>
<organism evidence="1">
    <name type="scientific">marine sediment metagenome</name>
    <dbReference type="NCBI Taxonomy" id="412755"/>
    <lineage>
        <taxon>unclassified sequences</taxon>
        <taxon>metagenomes</taxon>
        <taxon>ecological metagenomes</taxon>
    </lineage>
</organism>
<dbReference type="AlphaFoldDB" id="X0WV00"/>
<sequence>MNSGAFELPCNPEIMRKIIRKIGFLLLGLAIAVPNVVLAVTSSDLTFDAATNFTVDGYTLVVSSGSVVTEIRVTSTSMAIDMMDGSSITLTSNDRKILDNTFGISTNCIDGYSTLTLSSTSTQTVTVTIGGTCAAP</sequence>
<accession>X0WV00</accession>
<protein>
    <submittedName>
        <fullName evidence="1">Uncharacterized protein</fullName>
    </submittedName>
</protein>
<reference evidence="1" key="1">
    <citation type="journal article" date="2014" name="Front. Microbiol.">
        <title>High frequency of phylogenetically diverse reductive dehalogenase-homologous genes in deep subseafloor sedimentary metagenomes.</title>
        <authorList>
            <person name="Kawai M."/>
            <person name="Futagami T."/>
            <person name="Toyoda A."/>
            <person name="Takaki Y."/>
            <person name="Nishi S."/>
            <person name="Hori S."/>
            <person name="Arai W."/>
            <person name="Tsubouchi T."/>
            <person name="Morono Y."/>
            <person name="Uchiyama I."/>
            <person name="Ito T."/>
            <person name="Fujiyama A."/>
            <person name="Inagaki F."/>
            <person name="Takami H."/>
        </authorList>
    </citation>
    <scope>NUCLEOTIDE SEQUENCE</scope>
    <source>
        <strain evidence="1">Expedition CK06-06</strain>
    </source>
</reference>